<evidence type="ECO:0000313" key="3">
    <source>
        <dbReference type="Proteomes" id="UP000632063"/>
    </source>
</evidence>
<feature type="region of interest" description="Disordered" evidence="1">
    <location>
        <begin position="49"/>
        <end position="80"/>
    </location>
</feature>
<keyword evidence="3" id="KW-1185">Reference proteome</keyword>
<dbReference type="PIRSF" id="PIRSF032131">
    <property type="entry name" value="UCP032131"/>
    <property type="match status" value="1"/>
</dbReference>
<proteinExistence type="predicted"/>
<dbReference type="Proteomes" id="UP000632063">
    <property type="component" value="Unassembled WGS sequence"/>
</dbReference>
<evidence type="ECO:0000256" key="1">
    <source>
        <dbReference type="SAM" id="MobiDB-lite"/>
    </source>
</evidence>
<accession>A0ABR9CMA7</accession>
<dbReference type="EMBL" id="JACYXI010000006">
    <property type="protein sequence ID" value="MBD8891977.1"/>
    <property type="molecule type" value="Genomic_DNA"/>
</dbReference>
<sequence>MIRYSLMCELAHEFEGWFRNSDDFDKQCALRLVTCPHCGSGDIHKRLMAPSVSTSRSKETRRQEAAVQAPEAVPAESAPSPAPVVSVEAAAAVQQASALLAANPAYREMLEGLKTIRRKVIESSENVGPNFAEEARKIHYGEAEERNIYGQTSPQDARELLDEGIAVLPLPDLPEDKN</sequence>
<reference evidence="3" key="1">
    <citation type="submission" date="2020-09" db="EMBL/GenBank/DDBJ databases">
        <title>The genome sequence of strain Labrenzia suaedae 4C16A.</title>
        <authorList>
            <person name="Liu Y."/>
        </authorList>
    </citation>
    <scope>NUCLEOTIDE SEQUENCE [LARGE SCALE GENOMIC DNA]</scope>
    <source>
        <strain evidence="3">4C16A</strain>
    </source>
</reference>
<evidence type="ECO:0000313" key="2">
    <source>
        <dbReference type="EMBL" id="MBD8891977.1"/>
    </source>
</evidence>
<organism evidence="2 3">
    <name type="scientific">Roseibium litorale</name>
    <dbReference type="NCBI Taxonomy" id="2803841"/>
    <lineage>
        <taxon>Bacteria</taxon>
        <taxon>Pseudomonadati</taxon>
        <taxon>Pseudomonadota</taxon>
        <taxon>Alphaproteobacteria</taxon>
        <taxon>Hyphomicrobiales</taxon>
        <taxon>Stappiaceae</taxon>
        <taxon>Roseibium</taxon>
    </lineage>
</organism>
<feature type="compositionally biased region" description="Low complexity" evidence="1">
    <location>
        <begin position="65"/>
        <end position="80"/>
    </location>
</feature>
<protein>
    <submittedName>
        <fullName evidence="2">DUF1178 family protein</fullName>
    </submittedName>
</protein>
<dbReference type="RefSeq" id="WP_192148119.1">
    <property type="nucleotide sequence ID" value="NZ_JACYXI010000006.1"/>
</dbReference>
<gene>
    <name evidence="2" type="ORF">IG616_10480</name>
</gene>
<dbReference type="InterPro" id="IPR009562">
    <property type="entry name" value="DUF1178"/>
</dbReference>
<comment type="caution">
    <text evidence="2">The sequence shown here is derived from an EMBL/GenBank/DDBJ whole genome shotgun (WGS) entry which is preliminary data.</text>
</comment>
<name>A0ABR9CMA7_9HYPH</name>
<reference evidence="2 3" key="2">
    <citation type="journal article" date="2021" name="Int. J. Syst. Evol. Microbiol.">
        <title>Roseibium litorale sp. nov., isolated from a tidal flat sediment and proposal for the reclassification of Labrenzia polysiphoniae as Roseibium polysiphoniae comb. nov.</title>
        <authorList>
            <person name="Liu Y."/>
            <person name="Pei T."/>
            <person name="Du J."/>
            <person name="Chao M."/>
            <person name="Deng M.R."/>
            <person name="Zhu H."/>
        </authorList>
    </citation>
    <scope>NUCLEOTIDE SEQUENCE [LARGE SCALE GENOMIC DNA]</scope>
    <source>
        <strain evidence="2 3">4C16A</strain>
    </source>
</reference>
<dbReference type="Pfam" id="PF06676">
    <property type="entry name" value="DUF1178"/>
    <property type="match status" value="1"/>
</dbReference>